<accession>A0A135LD01</accession>
<feature type="repeat" description="WD" evidence="2">
    <location>
        <begin position="556"/>
        <end position="597"/>
    </location>
</feature>
<dbReference type="PROSITE" id="PS50294">
    <property type="entry name" value="WD_REPEATS_REGION"/>
    <property type="match status" value="1"/>
</dbReference>
<reference evidence="4 5" key="1">
    <citation type="journal article" date="2016" name="BMC Genomics">
        <title>Genome sequencing and secondary metabolism of the postharvest pathogen Penicillium griseofulvum.</title>
        <authorList>
            <person name="Banani H."/>
            <person name="Marcet-Houben M."/>
            <person name="Ballester A.R."/>
            <person name="Abbruscato P."/>
            <person name="Gonzalez-Candelas L."/>
            <person name="Gabaldon T."/>
            <person name="Spadaro D."/>
        </authorList>
    </citation>
    <scope>NUCLEOTIDE SEQUENCE [LARGE SCALE GENOMIC DNA]</scope>
    <source>
        <strain evidence="4 5">PG3</strain>
    </source>
</reference>
<comment type="caution">
    <text evidence="4">The sequence shown here is derived from an EMBL/GenBank/DDBJ whole genome shotgun (WGS) entry which is preliminary data.</text>
</comment>
<keyword evidence="1" id="KW-0677">Repeat</keyword>
<dbReference type="GeneID" id="63706602"/>
<dbReference type="Gene3D" id="3.40.50.300">
    <property type="entry name" value="P-loop containing nucleotide triphosphate hydrolases"/>
    <property type="match status" value="1"/>
</dbReference>
<dbReference type="InterPro" id="IPR007111">
    <property type="entry name" value="NACHT_NTPase"/>
</dbReference>
<evidence type="ECO:0000256" key="1">
    <source>
        <dbReference type="ARBA" id="ARBA00022737"/>
    </source>
</evidence>
<dbReference type="AlphaFoldDB" id="A0A135LD01"/>
<dbReference type="PANTHER" id="PTHR10039">
    <property type="entry name" value="AMELOGENIN"/>
    <property type="match status" value="1"/>
</dbReference>
<evidence type="ECO:0000259" key="3">
    <source>
        <dbReference type="PROSITE" id="PS50837"/>
    </source>
</evidence>
<dbReference type="FunFam" id="3.40.50.300:FF:001638">
    <property type="entry name" value="NACHT and WD40 domain protein"/>
    <property type="match status" value="1"/>
</dbReference>
<dbReference type="InterPro" id="IPR001680">
    <property type="entry name" value="WD40_rpt"/>
</dbReference>
<dbReference type="Pfam" id="PF00400">
    <property type="entry name" value="WD40"/>
    <property type="match status" value="1"/>
</dbReference>
<dbReference type="RefSeq" id="XP_040645379.1">
    <property type="nucleotide sequence ID" value="XM_040791302.1"/>
</dbReference>
<dbReference type="PROSITE" id="PS50837">
    <property type="entry name" value="NACHT"/>
    <property type="match status" value="1"/>
</dbReference>
<feature type="domain" description="NACHT" evidence="3">
    <location>
        <begin position="85"/>
        <end position="239"/>
    </location>
</feature>
<dbReference type="SUPFAM" id="SSF50978">
    <property type="entry name" value="WD40 repeat-like"/>
    <property type="match status" value="1"/>
</dbReference>
<evidence type="ECO:0000313" key="5">
    <source>
        <dbReference type="Proteomes" id="UP000070168"/>
    </source>
</evidence>
<dbReference type="SMART" id="SM00320">
    <property type="entry name" value="WD40"/>
    <property type="match status" value="1"/>
</dbReference>
<protein>
    <submittedName>
        <fullName evidence="4">NACHT nucleoside triphosphatase</fullName>
    </submittedName>
</protein>
<evidence type="ECO:0000256" key="2">
    <source>
        <dbReference type="PROSITE-ProRule" id="PRU00221"/>
    </source>
</evidence>
<keyword evidence="5" id="KW-1185">Reference proteome</keyword>
<gene>
    <name evidence="4" type="ORF">PGRI_035890</name>
</gene>
<dbReference type="OrthoDB" id="538223at2759"/>
<dbReference type="InterPro" id="IPR015943">
    <property type="entry name" value="WD40/YVTN_repeat-like_dom_sf"/>
</dbReference>
<dbReference type="PROSITE" id="PS50082">
    <property type="entry name" value="WD_REPEATS_2"/>
    <property type="match status" value="1"/>
</dbReference>
<evidence type="ECO:0000313" key="4">
    <source>
        <dbReference type="EMBL" id="KXG46843.1"/>
    </source>
</evidence>
<dbReference type="Pfam" id="PF24883">
    <property type="entry name" value="NPHP3_N"/>
    <property type="match status" value="1"/>
</dbReference>
<sequence length="609" mass="68741">MAYTTSYDGTNSGLQVGQNLGHITTQFLQSEASLNQACLRDLRTTNPHHDKDRIQNTNGGLLKDSYCWIFDSEEFQQWQDNQSNCLLWIRGDPGKGKTMLLCGVIEELTQSFGGTANVSFFFCQATDVRINNATAVLRGLIYSLVKKQPSLLSHVKSQYDHAGKALFEDINAWDALSRIFTDILKDPTLQSTYLIINALDECTTGLTSLFHLITHILSVYPQVKWIVSSRNWPDIEERLDTTHTAPISLELNEVSVSESVSRFIQHRVHHLAKVKKYSDDTRHTICRHLSSNSQGTFLWIALVCQELDRTSRRHALKKLEAFPPGLDALYDRMIDQVRSSEDAEPCKRILAVMSIVYRPVAFDELASLIELPDDLSHDSETLSEVIATCGSFLTFPGFPIDKVITPSPNPLAAAKYACIYWIDHLEAGTRNESYGLILNERVRVDAFLQQKYLHWLEALSVLGSVSYAIQGMKKLEMVLQEKDDSETIIRRAEDALRFIRYHRTAIESTPLQVYCSPLIFSPAESFTRTCYQKERPDWVLNDPVVEKCWGLCLQTLEGHTGPVFSIAWSQDGSRLASASIDKTIRIWDPTSGQSVSTLERHAEPVSSIS</sequence>
<dbReference type="Proteomes" id="UP000070168">
    <property type="component" value="Unassembled WGS sequence"/>
</dbReference>
<dbReference type="EMBL" id="LHQR01000067">
    <property type="protein sequence ID" value="KXG46843.1"/>
    <property type="molecule type" value="Genomic_DNA"/>
</dbReference>
<dbReference type="PANTHER" id="PTHR10039:SF14">
    <property type="entry name" value="NACHT DOMAIN-CONTAINING PROTEIN"/>
    <property type="match status" value="1"/>
</dbReference>
<organism evidence="4 5">
    <name type="scientific">Penicillium patulum</name>
    <name type="common">Penicillium griseofulvum</name>
    <dbReference type="NCBI Taxonomy" id="5078"/>
    <lineage>
        <taxon>Eukaryota</taxon>
        <taxon>Fungi</taxon>
        <taxon>Dikarya</taxon>
        <taxon>Ascomycota</taxon>
        <taxon>Pezizomycotina</taxon>
        <taxon>Eurotiomycetes</taxon>
        <taxon>Eurotiomycetidae</taxon>
        <taxon>Eurotiales</taxon>
        <taxon>Aspergillaceae</taxon>
        <taxon>Penicillium</taxon>
    </lineage>
</organism>
<keyword evidence="2" id="KW-0853">WD repeat</keyword>
<dbReference type="OMA" id="PRYRASC"/>
<dbReference type="InterPro" id="IPR056884">
    <property type="entry name" value="NPHP3-like_N"/>
</dbReference>
<proteinExistence type="predicted"/>
<dbReference type="InterPro" id="IPR027417">
    <property type="entry name" value="P-loop_NTPase"/>
</dbReference>
<name>A0A135LD01_PENPA</name>
<dbReference type="Gene3D" id="2.130.10.10">
    <property type="entry name" value="YVTN repeat-like/Quinoprotein amine dehydrogenase"/>
    <property type="match status" value="1"/>
</dbReference>
<dbReference type="STRING" id="5078.A0A135LD01"/>
<dbReference type="InterPro" id="IPR036322">
    <property type="entry name" value="WD40_repeat_dom_sf"/>
</dbReference>
<dbReference type="SUPFAM" id="SSF52540">
    <property type="entry name" value="P-loop containing nucleoside triphosphate hydrolases"/>
    <property type="match status" value="1"/>
</dbReference>